<feature type="region of interest" description="Disordered" evidence="1">
    <location>
        <begin position="126"/>
        <end position="148"/>
    </location>
</feature>
<keyword evidence="4" id="KW-1185">Reference proteome</keyword>
<feature type="region of interest" description="Disordered" evidence="1">
    <location>
        <begin position="330"/>
        <end position="353"/>
    </location>
</feature>
<comment type="caution">
    <text evidence="2">The sequence shown here is derived from an EMBL/GenBank/DDBJ whole genome shotgun (WGS) entry which is preliminary data.</text>
</comment>
<accession>A0AAD4LAB6</accession>
<dbReference type="AlphaFoldDB" id="A0AAD4LAB6"/>
<name>A0AAD4LAB6_9AGAM</name>
<sequence length="353" mass="37119">MFSMVLEAASKFDVQDTSPELRQDFCALWNQIVLKAQIVDNSKITLYILRPIHSTYIALHRNTGSAPTRFSASTDNEDHILKEPTVYPVCNVAGHLHDDSASTGLARTALRDSAALAPASLAGTDAPSSVPALHLGDETLTNVPPLDNDSFHPAHQTAIETLRIPPSPLDPVTARVIQGEIDTSATTIPSTLEPSVSTLPPTSSASTSPPGATSFQNIADRCTSSDVLDVPLLPSPAPVLESILPTGSRSSLLAPAAPDPPRLRLVIAPDPGAAREAENSVEATLHKESGALDTPSTIQEQIHIVAALDLPPPSPSPPSVTDVAIAGSSRRSLGAEHTGDCPPRPFRGQYDIV</sequence>
<gene>
    <name evidence="3" type="ORF">EDB92DRAFT_1880889</name>
    <name evidence="2" type="ORF">EDB92DRAFT_1887641</name>
</gene>
<feature type="region of interest" description="Disordered" evidence="1">
    <location>
        <begin position="183"/>
        <end position="216"/>
    </location>
</feature>
<organism evidence="2 4">
    <name type="scientific">Lactarius akahatsu</name>
    <dbReference type="NCBI Taxonomy" id="416441"/>
    <lineage>
        <taxon>Eukaryota</taxon>
        <taxon>Fungi</taxon>
        <taxon>Dikarya</taxon>
        <taxon>Basidiomycota</taxon>
        <taxon>Agaricomycotina</taxon>
        <taxon>Agaricomycetes</taxon>
        <taxon>Russulales</taxon>
        <taxon>Russulaceae</taxon>
        <taxon>Lactarius</taxon>
    </lineage>
</organism>
<dbReference type="EMBL" id="JAKELL010000078">
    <property type="protein sequence ID" value="KAH8984223.1"/>
    <property type="molecule type" value="Genomic_DNA"/>
</dbReference>
<dbReference type="EMBL" id="JAKELL010000057">
    <property type="protein sequence ID" value="KAH8986144.1"/>
    <property type="molecule type" value="Genomic_DNA"/>
</dbReference>
<evidence type="ECO:0000313" key="3">
    <source>
        <dbReference type="EMBL" id="KAH8986144.1"/>
    </source>
</evidence>
<evidence type="ECO:0000256" key="1">
    <source>
        <dbReference type="SAM" id="MobiDB-lite"/>
    </source>
</evidence>
<protein>
    <submittedName>
        <fullName evidence="2">Uncharacterized protein</fullName>
    </submittedName>
</protein>
<reference evidence="2" key="1">
    <citation type="submission" date="2022-01" db="EMBL/GenBank/DDBJ databases">
        <title>Comparative genomics reveals a dynamic genome evolution in the ectomycorrhizal milk-cap (Lactarius) mushrooms.</title>
        <authorList>
            <consortium name="DOE Joint Genome Institute"/>
            <person name="Lebreton A."/>
            <person name="Tang N."/>
            <person name="Kuo A."/>
            <person name="LaButti K."/>
            <person name="Drula E."/>
            <person name="Barry K."/>
            <person name="Clum A."/>
            <person name="Lipzen A."/>
            <person name="Mousain D."/>
            <person name="Ng V."/>
            <person name="Wang R."/>
            <person name="Wang X."/>
            <person name="Dai Y."/>
            <person name="Henrissat B."/>
            <person name="Grigoriev I.V."/>
            <person name="Guerin-Laguette A."/>
            <person name="Yu F."/>
            <person name="Martin F.M."/>
        </authorList>
    </citation>
    <scope>NUCLEOTIDE SEQUENCE</scope>
    <source>
        <strain evidence="2">QP</strain>
    </source>
</reference>
<dbReference type="Proteomes" id="UP001201163">
    <property type="component" value="Unassembled WGS sequence"/>
</dbReference>
<evidence type="ECO:0000313" key="4">
    <source>
        <dbReference type="Proteomes" id="UP001201163"/>
    </source>
</evidence>
<feature type="compositionally biased region" description="Low complexity" evidence="1">
    <location>
        <begin position="189"/>
        <end position="214"/>
    </location>
</feature>
<proteinExistence type="predicted"/>
<evidence type="ECO:0000313" key="2">
    <source>
        <dbReference type="EMBL" id="KAH8984223.1"/>
    </source>
</evidence>